<gene>
    <name evidence="2" type="ORF">PRUPE_6G073000</name>
</gene>
<proteinExistence type="predicted"/>
<organism evidence="2 3">
    <name type="scientific">Prunus persica</name>
    <name type="common">Peach</name>
    <name type="synonym">Amygdalus persica</name>
    <dbReference type="NCBI Taxonomy" id="3760"/>
    <lineage>
        <taxon>Eukaryota</taxon>
        <taxon>Viridiplantae</taxon>
        <taxon>Streptophyta</taxon>
        <taxon>Embryophyta</taxon>
        <taxon>Tracheophyta</taxon>
        <taxon>Spermatophyta</taxon>
        <taxon>Magnoliopsida</taxon>
        <taxon>eudicotyledons</taxon>
        <taxon>Gunneridae</taxon>
        <taxon>Pentapetalae</taxon>
        <taxon>rosids</taxon>
        <taxon>fabids</taxon>
        <taxon>Rosales</taxon>
        <taxon>Rosaceae</taxon>
        <taxon>Amygdaloideae</taxon>
        <taxon>Amygdaleae</taxon>
        <taxon>Prunus</taxon>
    </lineage>
</organism>
<dbReference type="Gramene" id="ONI00181">
    <property type="protein sequence ID" value="ONI00181"/>
    <property type="gene ID" value="PRUPE_6G073000"/>
</dbReference>
<evidence type="ECO:0000256" key="1">
    <source>
        <dbReference type="SAM" id="Phobius"/>
    </source>
</evidence>
<keyword evidence="1" id="KW-0472">Membrane</keyword>
<reference evidence="2 3" key="1">
    <citation type="journal article" date="2013" name="Nat. Genet.">
        <title>The high-quality draft genome of peach (Prunus persica) identifies unique patterns of genetic diversity, domestication and genome evolution.</title>
        <authorList>
            <consortium name="International Peach Genome Initiative"/>
            <person name="Verde I."/>
            <person name="Abbott A.G."/>
            <person name="Scalabrin S."/>
            <person name="Jung S."/>
            <person name="Shu S."/>
            <person name="Marroni F."/>
            <person name="Zhebentyayeva T."/>
            <person name="Dettori M.T."/>
            <person name="Grimwood J."/>
            <person name="Cattonaro F."/>
            <person name="Zuccolo A."/>
            <person name="Rossini L."/>
            <person name="Jenkins J."/>
            <person name="Vendramin E."/>
            <person name="Meisel L.A."/>
            <person name="Decroocq V."/>
            <person name="Sosinski B."/>
            <person name="Prochnik S."/>
            <person name="Mitros T."/>
            <person name="Policriti A."/>
            <person name="Cipriani G."/>
            <person name="Dondini L."/>
            <person name="Ficklin S."/>
            <person name="Goodstein D.M."/>
            <person name="Xuan P."/>
            <person name="Del Fabbro C."/>
            <person name="Aramini V."/>
            <person name="Copetti D."/>
            <person name="Gonzalez S."/>
            <person name="Horner D.S."/>
            <person name="Falchi R."/>
            <person name="Lucas S."/>
            <person name="Mica E."/>
            <person name="Maldonado J."/>
            <person name="Lazzari B."/>
            <person name="Bielenberg D."/>
            <person name="Pirona R."/>
            <person name="Miculan M."/>
            <person name="Barakat A."/>
            <person name="Testolin R."/>
            <person name="Stella A."/>
            <person name="Tartarini S."/>
            <person name="Tonutti P."/>
            <person name="Arus P."/>
            <person name="Orellana A."/>
            <person name="Wells C."/>
            <person name="Main D."/>
            <person name="Vizzotto G."/>
            <person name="Silva H."/>
            <person name="Salamini F."/>
            <person name="Schmutz J."/>
            <person name="Morgante M."/>
            <person name="Rokhsar D.S."/>
        </authorList>
    </citation>
    <scope>NUCLEOTIDE SEQUENCE [LARGE SCALE GENOMIC DNA]</scope>
    <source>
        <strain evidence="3">cv. Nemared</strain>
    </source>
</reference>
<evidence type="ECO:0008006" key="4">
    <source>
        <dbReference type="Google" id="ProtNLM"/>
    </source>
</evidence>
<feature type="transmembrane region" description="Helical" evidence="1">
    <location>
        <begin position="51"/>
        <end position="82"/>
    </location>
</feature>
<keyword evidence="1" id="KW-0812">Transmembrane</keyword>
<name>A0A251NLI0_PRUPE</name>
<keyword evidence="3" id="KW-1185">Reference proteome</keyword>
<accession>A0A251NLI0</accession>
<protein>
    <recommendedName>
        <fullName evidence="4">Transmembrane protein</fullName>
    </recommendedName>
</protein>
<feature type="transmembrane region" description="Helical" evidence="1">
    <location>
        <begin position="25"/>
        <end position="45"/>
    </location>
</feature>
<dbReference type="AlphaFoldDB" id="A0A251NLI0"/>
<evidence type="ECO:0000313" key="3">
    <source>
        <dbReference type="Proteomes" id="UP000006882"/>
    </source>
</evidence>
<sequence length="83" mass="9495">MVTTTPDKFCLVGHVMLLHLERSSWCFLCYFCFPFVVSLCLFFLFCGFEGFASLVCFCLFLPLGFSRLLFLFVVTSSFAFVLA</sequence>
<dbReference type="EMBL" id="CM007656">
    <property type="protein sequence ID" value="ONI00181.1"/>
    <property type="molecule type" value="Genomic_DNA"/>
</dbReference>
<keyword evidence="1" id="KW-1133">Transmembrane helix</keyword>
<dbReference type="Proteomes" id="UP000006882">
    <property type="component" value="Chromosome G6"/>
</dbReference>
<evidence type="ECO:0000313" key="2">
    <source>
        <dbReference type="EMBL" id="ONI00181.1"/>
    </source>
</evidence>